<evidence type="ECO:0000256" key="3">
    <source>
        <dbReference type="ARBA" id="ARBA00022980"/>
    </source>
</evidence>
<accession>A0A9W4SBS3</accession>
<dbReference type="PANTHER" id="PTHR48277:SF1">
    <property type="entry name" value="MITOCHONDRIAL RIBOSOMAL PROTEIN S5"/>
    <property type="match status" value="1"/>
</dbReference>
<dbReference type="InterPro" id="IPR020568">
    <property type="entry name" value="Ribosomal_Su5_D2-typ_SF"/>
</dbReference>
<organism evidence="9 10">
    <name type="scientific">Funneliformis geosporum</name>
    <dbReference type="NCBI Taxonomy" id="1117311"/>
    <lineage>
        <taxon>Eukaryota</taxon>
        <taxon>Fungi</taxon>
        <taxon>Fungi incertae sedis</taxon>
        <taxon>Mucoromycota</taxon>
        <taxon>Glomeromycotina</taxon>
        <taxon>Glomeromycetes</taxon>
        <taxon>Glomerales</taxon>
        <taxon>Glomeraceae</taxon>
        <taxon>Funneliformis</taxon>
    </lineage>
</organism>
<dbReference type="Pfam" id="PF00861">
    <property type="entry name" value="Ribosomal_L18p"/>
    <property type="match status" value="1"/>
</dbReference>
<comment type="similarity">
    <text evidence="2 6">Belongs to the universal ribosomal protein uS5 family.</text>
</comment>
<dbReference type="InterPro" id="IPR013810">
    <property type="entry name" value="Ribosomal_uS5_N"/>
</dbReference>
<keyword evidence="10" id="KW-1185">Reference proteome</keyword>
<dbReference type="GO" id="GO:0003735">
    <property type="term" value="F:structural constituent of ribosome"/>
    <property type="evidence" value="ECO:0007669"/>
    <property type="project" value="UniProtKB-UniRule"/>
</dbReference>
<feature type="domain" description="S5 DRBM" evidence="8">
    <location>
        <begin position="133"/>
        <end position="197"/>
    </location>
</feature>
<feature type="region of interest" description="Disordered" evidence="7">
    <location>
        <begin position="1"/>
        <end position="27"/>
    </location>
</feature>
<evidence type="ECO:0000256" key="7">
    <source>
        <dbReference type="SAM" id="MobiDB-lite"/>
    </source>
</evidence>
<dbReference type="InterPro" id="IPR057268">
    <property type="entry name" value="Ribosomal_L18"/>
</dbReference>
<sequence>MSKKPDKKVRQQTRKERSKLIKGTSERPRVVLSESNRYLRVQAIDDTIGNTLLSSSTVDFIEKNENYSRKNKDYAKKLGQMFAEKLKKEGKEKIVFDQTSNQVPTTDKNNPERIKLGAERKTNYSTTKEPKNFEREILKTYRPVKVTKGGRQFSSASLVLIKDIDKKSISYAHEGGKETMTAFRKSFQKAQKKLIAYFPNQPRTIPRDIEIKYNATKLILKPTPPGSGIKAGEVLSKIFKYLGIKDVSAKIIGSRNKLNVIRAAFLALDELTVLGRGKVVIRRTLTPKIVGSIPAVPAKKKI</sequence>
<dbReference type="PROSITE" id="PS50881">
    <property type="entry name" value="S5_DSRBD"/>
    <property type="match status" value="1"/>
</dbReference>
<dbReference type="InterPro" id="IPR014721">
    <property type="entry name" value="Ribsml_uS5_D2-typ_fold_subgr"/>
</dbReference>
<dbReference type="SUPFAM" id="SSF53137">
    <property type="entry name" value="Translational machinery components"/>
    <property type="match status" value="1"/>
</dbReference>
<dbReference type="Gene3D" id="3.30.420.100">
    <property type="match status" value="1"/>
</dbReference>
<dbReference type="EMBL" id="CAMKVN010000046">
    <property type="protein sequence ID" value="CAI2162690.1"/>
    <property type="molecule type" value="Genomic_DNA"/>
</dbReference>
<dbReference type="SUPFAM" id="SSF54768">
    <property type="entry name" value="dsRNA-binding domain-like"/>
    <property type="match status" value="1"/>
</dbReference>
<proteinExistence type="inferred from homology"/>
<dbReference type="GO" id="GO:0005840">
    <property type="term" value="C:ribosome"/>
    <property type="evidence" value="ECO:0007669"/>
    <property type="project" value="UniProtKB-KW"/>
</dbReference>
<dbReference type="Gene3D" id="3.30.160.20">
    <property type="match status" value="1"/>
</dbReference>
<evidence type="ECO:0000259" key="8">
    <source>
        <dbReference type="PROSITE" id="PS50881"/>
    </source>
</evidence>
<evidence type="ECO:0000256" key="1">
    <source>
        <dbReference type="ARBA" id="ARBA00007116"/>
    </source>
</evidence>
<dbReference type="InterPro" id="IPR005324">
    <property type="entry name" value="Ribosomal_uS5_C"/>
</dbReference>
<dbReference type="FunFam" id="3.30.230.10:FF:000002">
    <property type="entry name" value="30S ribosomal protein S5"/>
    <property type="match status" value="1"/>
</dbReference>
<dbReference type="GO" id="GO:1990904">
    <property type="term" value="C:ribonucleoprotein complex"/>
    <property type="evidence" value="ECO:0007669"/>
    <property type="project" value="UniProtKB-UniRule"/>
</dbReference>
<dbReference type="Gene3D" id="3.30.230.10">
    <property type="match status" value="1"/>
</dbReference>
<evidence type="ECO:0000313" key="10">
    <source>
        <dbReference type="Proteomes" id="UP001153678"/>
    </source>
</evidence>
<dbReference type="OrthoDB" id="309483at2759"/>
<feature type="compositionally biased region" description="Basic residues" evidence="7">
    <location>
        <begin position="1"/>
        <end position="12"/>
    </location>
</feature>
<feature type="compositionally biased region" description="Basic and acidic residues" evidence="7">
    <location>
        <begin position="13"/>
        <end position="27"/>
    </location>
</feature>
<reference evidence="9" key="1">
    <citation type="submission" date="2022-08" db="EMBL/GenBank/DDBJ databases">
        <authorList>
            <person name="Kallberg Y."/>
            <person name="Tangrot J."/>
            <person name="Rosling A."/>
        </authorList>
    </citation>
    <scope>NUCLEOTIDE SEQUENCE</scope>
    <source>
        <strain evidence="9">Wild A</strain>
    </source>
</reference>
<dbReference type="Proteomes" id="UP001153678">
    <property type="component" value="Unassembled WGS sequence"/>
</dbReference>
<dbReference type="GO" id="GO:0005737">
    <property type="term" value="C:cytoplasm"/>
    <property type="evidence" value="ECO:0007669"/>
    <property type="project" value="UniProtKB-ARBA"/>
</dbReference>
<dbReference type="PANTHER" id="PTHR48277">
    <property type="entry name" value="MITOCHONDRIAL RIBOSOMAL PROTEIN S5"/>
    <property type="match status" value="1"/>
</dbReference>
<dbReference type="InterPro" id="IPR005484">
    <property type="entry name" value="Ribosomal_uL18_bac/plant/anim"/>
</dbReference>
<dbReference type="GO" id="GO:0003723">
    <property type="term" value="F:RNA binding"/>
    <property type="evidence" value="ECO:0007669"/>
    <property type="project" value="InterPro"/>
</dbReference>
<dbReference type="SUPFAM" id="SSF54211">
    <property type="entry name" value="Ribosomal protein S5 domain 2-like"/>
    <property type="match status" value="1"/>
</dbReference>
<evidence type="ECO:0000256" key="4">
    <source>
        <dbReference type="ARBA" id="ARBA00023274"/>
    </source>
</evidence>
<dbReference type="CDD" id="cd00432">
    <property type="entry name" value="Ribosomal_L18_L5e"/>
    <property type="match status" value="1"/>
</dbReference>
<keyword evidence="3 5" id="KW-0689">Ribosomal protein</keyword>
<protein>
    <submittedName>
        <fullName evidence="9">6826_t:CDS:1</fullName>
    </submittedName>
</protein>
<evidence type="ECO:0000256" key="6">
    <source>
        <dbReference type="RuleBase" id="RU003823"/>
    </source>
</evidence>
<dbReference type="GO" id="GO:0006412">
    <property type="term" value="P:translation"/>
    <property type="evidence" value="ECO:0007669"/>
    <property type="project" value="InterPro"/>
</dbReference>
<name>A0A9W4SBS3_9GLOM</name>
<dbReference type="AlphaFoldDB" id="A0A9W4SBS3"/>
<evidence type="ECO:0000313" key="9">
    <source>
        <dbReference type="EMBL" id="CAI2162690.1"/>
    </source>
</evidence>
<dbReference type="InterPro" id="IPR000851">
    <property type="entry name" value="Ribosomal_uS5"/>
</dbReference>
<gene>
    <name evidence="9" type="ORF">FWILDA_LOCUS687</name>
</gene>
<dbReference type="Pfam" id="PF03719">
    <property type="entry name" value="Ribosomal_S5_C"/>
    <property type="match status" value="1"/>
</dbReference>
<dbReference type="Pfam" id="PF00333">
    <property type="entry name" value="Ribosomal_S5"/>
    <property type="match status" value="1"/>
</dbReference>
<comment type="caution">
    <text evidence="9">The sequence shown here is derived from an EMBL/GenBank/DDBJ whole genome shotgun (WGS) entry which is preliminary data.</text>
</comment>
<evidence type="ECO:0000256" key="5">
    <source>
        <dbReference type="PROSITE-ProRule" id="PRU00268"/>
    </source>
</evidence>
<comment type="similarity">
    <text evidence="1">Belongs to the universal ribosomal protein uL18 family.</text>
</comment>
<keyword evidence="4 5" id="KW-0687">Ribonucleoprotein</keyword>
<evidence type="ECO:0000256" key="2">
    <source>
        <dbReference type="ARBA" id="ARBA00008945"/>
    </source>
</evidence>